<keyword evidence="4" id="KW-1185">Reference proteome</keyword>
<organism evidence="2">
    <name type="scientific">Gaeumannomyces tritici (strain R3-111a-1)</name>
    <name type="common">Wheat and barley take-all root rot fungus</name>
    <name type="synonym">Gaeumannomyces graminis var. tritici</name>
    <dbReference type="NCBI Taxonomy" id="644352"/>
    <lineage>
        <taxon>Eukaryota</taxon>
        <taxon>Fungi</taxon>
        <taxon>Dikarya</taxon>
        <taxon>Ascomycota</taxon>
        <taxon>Pezizomycotina</taxon>
        <taxon>Sordariomycetes</taxon>
        <taxon>Sordariomycetidae</taxon>
        <taxon>Magnaporthales</taxon>
        <taxon>Magnaporthaceae</taxon>
        <taxon>Gaeumannomyces</taxon>
    </lineage>
</organism>
<dbReference type="Proteomes" id="UP000006039">
    <property type="component" value="Unassembled WGS sequence"/>
</dbReference>
<dbReference type="VEuPathDB" id="FungiDB:GGTG_04169"/>
<reference evidence="4" key="1">
    <citation type="submission" date="2010-07" db="EMBL/GenBank/DDBJ databases">
        <title>The genome sequence of Gaeumannomyces graminis var. tritici strain R3-111a-1.</title>
        <authorList>
            <consortium name="The Broad Institute Genome Sequencing Platform"/>
            <person name="Ma L.-J."/>
            <person name="Dead R."/>
            <person name="Young S."/>
            <person name="Zeng Q."/>
            <person name="Koehrsen M."/>
            <person name="Alvarado L."/>
            <person name="Berlin A."/>
            <person name="Chapman S.B."/>
            <person name="Chen Z."/>
            <person name="Freedman E."/>
            <person name="Gellesch M."/>
            <person name="Goldberg J."/>
            <person name="Griggs A."/>
            <person name="Gujja S."/>
            <person name="Heilman E.R."/>
            <person name="Heiman D."/>
            <person name="Hepburn T."/>
            <person name="Howarth C."/>
            <person name="Jen D."/>
            <person name="Larson L."/>
            <person name="Mehta T."/>
            <person name="Neiman D."/>
            <person name="Pearson M."/>
            <person name="Roberts A."/>
            <person name="Saif S."/>
            <person name="Shea T."/>
            <person name="Shenoy N."/>
            <person name="Sisk P."/>
            <person name="Stolte C."/>
            <person name="Sykes S."/>
            <person name="Walk T."/>
            <person name="White J."/>
            <person name="Yandava C."/>
            <person name="Haas B."/>
            <person name="Nusbaum C."/>
            <person name="Birren B."/>
        </authorList>
    </citation>
    <scope>NUCLEOTIDE SEQUENCE [LARGE SCALE GENOMIC DNA]</scope>
    <source>
        <strain evidence="4">R3-111a-1</strain>
    </source>
</reference>
<dbReference type="AlphaFoldDB" id="J3NSC3"/>
<gene>
    <name evidence="3" type="primary">20344627</name>
    <name evidence="2" type="ORF">GGTG_04169</name>
</gene>
<name>J3NSC3_GAET3</name>
<protein>
    <submittedName>
        <fullName evidence="2 3">Uncharacterized protein</fullName>
    </submittedName>
</protein>
<evidence type="ECO:0000313" key="4">
    <source>
        <dbReference type="Proteomes" id="UP000006039"/>
    </source>
</evidence>
<dbReference type="RefSeq" id="XP_009220225.1">
    <property type="nucleotide sequence ID" value="XM_009221961.1"/>
</dbReference>
<reference evidence="2" key="3">
    <citation type="submission" date="2010-09" db="EMBL/GenBank/DDBJ databases">
        <title>Annotation of Gaeumannomyces graminis var. tritici R3-111a-1.</title>
        <authorList>
            <consortium name="The Broad Institute Genome Sequencing Platform"/>
            <person name="Ma L.-J."/>
            <person name="Dead R."/>
            <person name="Young S.K."/>
            <person name="Zeng Q."/>
            <person name="Gargeya S."/>
            <person name="Fitzgerald M."/>
            <person name="Haas B."/>
            <person name="Abouelleil A."/>
            <person name="Alvarado L."/>
            <person name="Arachchi H.M."/>
            <person name="Berlin A."/>
            <person name="Brown A."/>
            <person name="Chapman S.B."/>
            <person name="Chen Z."/>
            <person name="Dunbar C."/>
            <person name="Freedman E."/>
            <person name="Gearin G."/>
            <person name="Gellesch M."/>
            <person name="Goldberg J."/>
            <person name="Griggs A."/>
            <person name="Gujja S."/>
            <person name="Heiman D."/>
            <person name="Howarth C."/>
            <person name="Larson L."/>
            <person name="Lui A."/>
            <person name="MacDonald P.J.P."/>
            <person name="Mehta T."/>
            <person name="Montmayeur A."/>
            <person name="Murphy C."/>
            <person name="Neiman D."/>
            <person name="Pearson M."/>
            <person name="Priest M."/>
            <person name="Roberts A."/>
            <person name="Saif S."/>
            <person name="Shea T."/>
            <person name="Shenoy N."/>
            <person name="Sisk P."/>
            <person name="Stolte C."/>
            <person name="Sykes S."/>
            <person name="Yandava C."/>
            <person name="Wortman J."/>
            <person name="Nusbaum C."/>
            <person name="Birren B."/>
        </authorList>
    </citation>
    <scope>NUCLEOTIDE SEQUENCE</scope>
    <source>
        <strain evidence="2">R3-111a-1</strain>
    </source>
</reference>
<dbReference type="EMBL" id="GL385396">
    <property type="protein sequence ID" value="EJT79080.1"/>
    <property type="molecule type" value="Genomic_DNA"/>
</dbReference>
<feature type="compositionally biased region" description="Polar residues" evidence="1">
    <location>
        <begin position="48"/>
        <end position="58"/>
    </location>
</feature>
<evidence type="ECO:0000256" key="1">
    <source>
        <dbReference type="SAM" id="MobiDB-lite"/>
    </source>
</evidence>
<reference evidence="3" key="5">
    <citation type="submission" date="2018-04" db="UniProtKB">
        <authorList>
            <consortium name="EnsemblFungi"/>
        </authorList>
    </citation>
    <scope>IDENTIFICATION</scope>
    <source>
        <strain evidence="3">R3-111a-1</strain>
    </source>
</reference>
<reference evidence="2" key="2">
    <citation type="submission" date="2010-07" db="EMBL/GenBank/DDBJ databases">
        <authorList>
            <consortium name="The Broad Institute Genome Sequencing Platform"/>
            <consortium name="Broad Institute Genome Sequencing Center for Infectious Disease"/>
            <person name="Ma L.-J."/>
            <person name="Dead R."/>
            <person name="Young S."/>
            <person name="Zeng Q."/>
            <person name="Koehrsen M."/>
            <person name="Alvarado L."/>
            <person name="Berlin A."/>
            <person name="Chapman S.B."/>
            <person name="Chen Z."/>
            <person name="Freedman E."/>
            <person name="Gellesch M."/>
            <person name="Goldberg J."/>
            <person name="Griggs A."/>
            <person name="Gujja S."/>
            <person name="Heilman E.R."/>
            <person name="Heiman D."/>
            <person name="Hepburn T."/>
            <person name="Howarth C."/>
            <person name="Jen D."/>
            <person name="Larson L."/>
            <person name="Mehta T."/>
            <person name="Neiman D."/>
            <person name="Pearson M."/>
            <person name="Roberts A."/>
            <person name="Saif S."/>
            <person name="Shea T."/>
            <person name="Shenoy N."/>
            <person name="Sisk P."/>
            <person name="Stolte C."/>
            <person name="Sykes S."/>
            <person name="Walk T."/>
            <person name="White J."/>
            <person name="Yandava C."/>
            <person name="Haas B."/>
            <person name="Nusbaum C."/>
            <person name="Birren B."/>
        </authorList>
    </citation>
    <scope>NUCLEOTIDE SEQUENCE</scope>
    <source>
        <strain evidence="2">R3-111a-1</strain>
    </source>
</reference>
<dbReference type="EnsemblFungi" id="EJT79080">
    <property type="protein sequence ID" value="EJT79080"/>
    <property type="gene ID" value="GGTG_04169"/>
</dbReference>
<evidence type="ECO:0000313" key="3">
    <source>
        <dbReference type="EnsemblFungi" id="EJT79080"/>
    </source>
</evidence>
<feature type="region of interest" description="Disordered" evidence="1">
    <location>
        <begin position="28"/>
        <end position="70"/>
    </location>
</feature>
<reference evidence="3" key="4">
    <citation type="journal article" date="2015" name="G3 (Bethesda)">
        <title>Genome sequences of three phytopathogenic species of the Magnaporthaceae family of fungi.</title>
        <authorList>
            <person name="Okagaki L.H."/>
            <person name="Nunes C.C."/>
            <person name="Sailsbery J."/>
            <person name="Clay B."/>
            <person name="Brown D."/>
            <person name="John T."/>
            <person name="Oh Y."/>
            <person name="Young N."/>
            <person name="Fitzgerald M."/>
            <person name="Haas B.J."/>
            <person name="Zeng Q."/>
            <person name="Young S."/>
            <person name="Adiconis X."/>
            <person name="Fan L."/>
            <person name="Levin J.Z."/>
            <person name="Mitchell T.K."/>
            <person name="Okubara P.A."/>
            <person name="Farman M.L."/>
            <person name="Kohn L.M."/>
            <person name="Birren B."/>
            <person name="Ma L.-J."/>
            <person name="Dean R.A."/>
        </authorList>
    </citation>
    <scope>NUCLEOTIDE SEQUENCE</scope>
    <source>
        <strain evidence="3">R3-111a-1</strain>
    </source>
</reference>
<sequence length="121" mass="13186">MAEAPGHAAADPWQFPIAATLGLHIADTKWQTGQAKRNKDDKPPSPGPTQAQPHTASPTVDRKHVRTSHATSPTYLPLVAVWKVICNNPYPFRLAPSGQVAVWQGMLAVVAAFVRRHVFYA</sequence>
<evidence type="ECO:0000313" key="2">
    <source>
        <dbReference type="EMBL" id="EJT79080.1"/>
    </source>
</evidence>
<proteinExistence type="predicted"/>
<accession>J3NSC3</accession>
<dbReference type="HOGENOM" id="CLU_2038218_0_0_1"/>
<dbReference type="GeneID" id="20344627"/>